<dbReference type="SUPFAM" id="SSF51556">
    <property type="entry name" value="Metallo-dependent hydrolases"/>
    <property type="match status" value="1"/>
</dbReference>
<dbReference type="Proteomes" id="UP000199415">
    <property type="component" value="Unassembled WGS sequence"/>
</dbReference>
<evidence type="ECO:0000313" key="2">
    <source>
        <dbReference type="Proteomes" id="UP000199415"/>
    </source>
</evidence>
<dbReference type="AlphaFoldDB" id="A0A1G7Q166"/>
<dbReference type="Gene3D" id="3.20.20.140">
    <property type="entry name" value="Metal-dependent hydrolases"/>
    <property type="match status" value="1"/>
</dbReference>
<dbReference type="PANTHER" id="PTHR10443">
    <property type="entry name" value="MICROSOMAL DIPEPTIDASE"/>
    <property type="match status" value="1"/>
</dbReference>
<gene>
    <name evidence="1" type="ORF">SAMN05216241_103177</name>
</gene>
<dbReference type="STRING" id="1082479.SAMN05216241_103177"/>
<name>A0A1G7Q166_9PROT</name>
<evidence type="ECO:0000313" key="1">
    <source>
        <dbReference type="EMBL" id="SDF92234.1"/>
    </source>
</evidence>
<dbReference type="PROSITE" id="PS51365">
    <property type="entry name" value="RENAL_DIPEPTIDASE_2"/>
    <property type="match status" value="1"/>
</dbReference>
<dbReference type="Pfam" id="PF01244">
    <property type="entry name" value="Peptidase_M19"/>
    <property type="match status" value="1"/>
</dbReference>
<proteinExistence type="predicted"/>
<dbReference type="GO" id="GO:0006508">
    <property type="term" value="P:proteolysis"/>
    <property type="evidence" value="ECO:0007669"/>
    <property type="project" value="InterPro"/>
</dbReference>
<dbReference type="OrthoDB" id="9804920at2"/>
<dbReference type="RefSeq" id="WP_090019300.1">
    <property type="nucleotide sequence ID" value="NZ_FNCE01000003.1"/>
</dbReference>
<dbReference type="EMBL" id="FNCE01000003">
    <property type="protein sequence ID" value="SDF92234.1"/>
    <property type="molecule type" value="Genomic_DNA"/>
</dbReference>
<dbReference type="PANTHER" id="PTHR10443:SF12">
    <property type="entry name" value="DIPEPTIDASE"/>
    <property type="match status" value="1"/>
</dbReference>
<accession>A0A1G7Q166</accession>
<dbReference type="InterPro" id="IPR032466">
    <property type="entry name" value="Metal_Hydrolase"/>
</dbReference>
<protein>
    <submittedName>
        <fullName evidence="1">Zn-dependent dipeptidase, dipeptidase homolog</fullName>
    </submittedName>
</protein>
<organism evidence="1 2">
    <name type="scientific">Limimonas halophila</name>
    <dbReference type="NCBI Taxonomy" id="1082479"/>
    <lineage>
        <taxon>Bacteria</taxon>
        <taxon>Pseudomonadati</taxon>
        <taxon>Pseudomonadota</taxon>
        <taxon>Alphaproteobacteria</taxon>
        <taxon>Rhodospirillales</taxon>
        <taxon>Rhodovibrionaceae</taxon>
        <taxon>Limimonas</taxon>
    </lineage>
</organism>
<dbReference type="InterPro" id="IPR008257">
    <property type="entry name" value="Pept_M19"/>
</dbReference>
<sequence length="342" mass="37588">MAATQASGSQTTGHQLSGHVIDALQYSNWTRRHFEDWRAGGMTAVGVTIAYHERARDTLTRLGEWNWRLRENADLIRPIRRGGDLDAARDEGRIGVLLGAQNCSPIDDDVGLVQVMNDAGLKVMQLTYNNLSLIGAGCAELDDPGISRFGREVISEMNRVGMVIDMSHSAERTTLEAIELSSRPVAVTHANPRFFHDTPRNKSTDVLRALGESGGMFGFSLYPPHLADGAQTTLDTFTAMVARTAEIAGTGNIGIGSDLCQGWDGRTIDYMRNGRWRLVPQAERERFAATPWPDQPAWFQRSADMPKLADALRERGFSAADVDGIMGGNWARYLRDALEPTG</sequence>
<reference evidence="1 2" key="1">
    <citation type="submission" date="2016-10" db="EMBL/GenBank/DDBJ databases">
        <authorList>
            <person name="de Groot N.N."/>
        </authorList>
    </citation>
    <scope>NUCLEOTIDE SEQUENCE [LARGE SCALE GENOMIC DNA]</scope>
    <source>
        <strain evidence="1 2">DSM 25584</strain>
    </source>
</reference>
<dbReference type="GO" id="GO:0070573">
    <property type="term" value="F:metallodipeptidase activity"/>
    <property type="evidence" value="ECO:0007669"/>
    <property type="project" value="InterPro"/>
</dbReference>
<keyword evidence="2" id="KW-1185">Reference proteome</keyword>